<comment type="caution">
    <text evidence="1">The sequence shown here is derived from an EMBL/GenBank/DDBJ whole genome shotgun (WGS) entry which is preliminary data.</text>
</comment>
<sequence length="98" mass="10149">MPYASCSTSLCAMGNSGLTGDGNVRLDGDGEARLVGDGGGGRRFDLLPAGCYKRCSISTSTTELTQCNTTSGGTVGLQEDAVILDLMNRSGRHLILYA</sequence>
<reference evidence="1 2" key="1">
    <citation type="journal article" date="2022" name="Hortic Res">
        <title>A haplotype resolved chromosomal level avocado genome allows analysis of novel avocado genes.</title>
        <authorList>
            <person name="Nath O."/>
            <person name="Fletcher S.J."/>
            <person name="Hayward A."/>
            <person name="Shaw L.M."/>
            <person name="Masouleh A.K."/>
            <person name="Furtado A."/>
            <person name="Henry R.J."/>
            <person name="Mitter N."/>
        </authorList>
    </citation>
    <scope>NUCLEOTIDE SEQUENCE [LARGE SCALE GENOMIC DNA]</scope>
    <source>
        <strain evidence="2">cv. Hass</strain>
    </source>
</reference>
<evidence type="ECO:0000313" key="1">
    <source>
        <dbReference type="EMBL" id="KAJ8626739.1"/>
    </source>
</evidence>
<dbReference type="Proteomes" id="UP001234297">
    <property type="component" value="Chromosome 6"/>
</dbReference>
<gene>
    <name evidence="1" type="ORF">MRB53_020046</name>
</gene>
<organism evidence="1 2">
    <name type="scientific">Persea americana</name>
    <name type="common">Avocado</name>
    <dbReference type="NCBI Taxonomy" id="3435"/>
    <lineage>
        <taxon>Eukaryota</taxon>
        <taxon>Viridiplantae</taxon>
        <taxon>Streptophyta</taxon>
        <taxon>Embryophyta</taxon>
        <taxon>Tracheophyta</taxon>
        <taxon>Spermatophyta</taxon>
        <taxon>Magnoliopsida</taxon>
        <taxon>Magnoliidae</taxon>
        <taxon>Laurales</taxon>
        <taxon>Lauraceae</taxon>
        <taxon>Persea</taxon>
    </lineage>
</organism>
<protein>
    <submittedName>
        <fullName evidence="1">Uncharacterized protein</fullName>
    </submittedName>
</protein>
<proteinExistence type="predicted"/>
<name>A0ACC2KZS3_PERAE</name>
<accession>A0ACC2KZS3</accession>
<evidence type="ECO:0000313" key="2">
    <source>
        <dbReference type="Proteomes" id="UP001234297"/>
    </source>
</evidence>
<keyword evidence="2" id="KW-1185">Reference proteome</keyword>
<dbReference type="EMBL" id="CM056814">
    <property type="protein sequence ID" value="KAJ8626739.1"/>
    <property type="molecule type" value="Genomic_DNA"/>
</dbReference>